<feature type="compositionally biased region" description="Basic and acidic residues" evidence="1">
    <location>
        <begin position="109"/>
        <end position="128"/>
    </location>
</feature>
<dbReference type="GeneID" id="94825561"/>
<dbReference type="AlphaFoldDB" id="A0A1J4KYX1"/>
<name>A0A1J4KYX1_9EUKA</name>
<dbReference type="Proteomes" id="UP000179807">
    <property type="component" value="Unassembled WGS sequence"/>
</dbReference>
<reference evidence="2" key="1">
    <citation type="submission" date="2016-10" db="EMBL/GenBank/DDBJ databases">
        <authorList>
            <person name="Benchimol M."/>
            <person name="Almeida L.G."/>
            <person name="Vasconcelos A.T."/>
            <person name="Perreira-Neves A."/>
            <person name="Rosa I.A."/>
            <person name="Tasca T."/>
            <person name="Bogo M.R."/>
            <person name="de Souza W."/>
        </authorList>
    </citation>
    <scope>NUCLEOTIDE SEQUENCE [LARGE SCALE GENOMIC DNA]</scope>
    <source>
        <strain evidence="2">K</strain>
    </source>
</reference>
<feature type="compositionally biased region" description="Basic and acidic residues" evidence="1">
    <location>
        <begin position="57"/>
        <end position="93"/>
    </location>
</feature>
<proteinExistence type="predicted"/>
<organism evidence="2 3">
    <name type="scientific">Tritrichomonas foetus</name>
    <dbReference type="NCBI Taxonomy" id="1144522"/>
    <lineage>
        <taxon>Eukaryota</taxon>
        <taxon>Metamonada</taxon>
        <taxon>Parabasalia</taxon>
        <taxon>Tritrichomonadida</taxon>
        <taxon>Tritrichomonadidae</taxon>
        <taxon>Tritrichomonas</taxon>
    </lineage>
</organism>
<sequence>MSHKHETKEVPEAEEEPEEKKKKKTNLRRSKNQEDMKYATSTADLLACAHIASAGLEQRHQMSKKRDEERMKKQKERDEIKEEKRLARFERSQARKNKIKDAASASSAQDKKEMIREMLKQKHEESKMHKGGKQKNNRRQRDE</sequence>
<accession>A0A1J4KYX1</accession>
<feature type="region of interest" description="Disordered" evidence="1">
    <location>
        <begin position="1"/>
        <end position="37"/>
    </location>
</feature>
<protein>
    <submittedName>
        <fullName evidence="2">Uncharacterized protein</fullName>
    </submittedName>
</protein>
<keyword evidence="3" id="KW-1185">Reference proteome</keyword>
<feature type="compositionally biased region" description="Basic residues" evidence="1">
    <location>
        <begin position="129"/>
        <end position="143"/>
    </location>
</feature>
<gene>
    <name evidence="2" type="ORF">TRFO_02711</name>
</gene>
<feature type="region of interest" description="Disordered" evidence="1">
    <location>
        <begin position="55"/>
        <end position="143"/>
    </location>
</feature>
<dbReference type="VEuPathDB" id="TrichDB:TRFO_02711"/>
<dbReference type="EMBL" id="MLAK01000111">
    <property type="protein sequence ID" value="OHT16447.1"/>
    <property type="molecule type" value="Genomic_DNA"/>
</dbReference>
<feature type="compositionally biased region" description="Basic residues" evidence="1">
    <location>
        <begin position="21"/>
        <end position="30"/>
    </location>
</feature>
<comment type="caution">
    <text evidence="2">The sequence shown here is derived from an EMBL/GenBank/DDBJ whole genome shotgun (WGS) entry which is preliminary data.</text>
</comment>
<feature type="compositionally biased region" description="Basic and acidic residues" evidence="1">
    <location>
        <begin position="1"/>
        <end position="11"/>
    </location>
</feature>
<dbReference type="RefSeq" id="XP_068369583.1">
    <property type="nucleotide sequence ID" value="XM_068490857.1"/>
</dbReference>
<evidence type="ECO:0000313" key="2">
    <source>
        <dbReference type="EMBL" id="OHT16447.1"/>
    </source>
</evidence>
<evidence type="ECO:0000256" key="1">
    <source>
        <dbReference type="SAM" id="MobiDB-lite"/>
    </source>
</evidence>
<evidence type="ECO:0000313" key="3">
    <source>
        <dbReference type="Proteomes" id="UP000179807"/>
    </source>
</evidence>